<keyword evidence="1" id="KW-0732">Signal</keyword>
<accession>A0AAD3ZUC1</accession>
<evidence type="ECO:0000313" key="2">
    <source>
        <dbReference type="EMBL" id="KAB1177392.1"/>
    </source>
</evidence>
<comment type="caution">
    <text evidence="2">The sequence shown here is derived from an EMBL/GenBank/DDBJ whole genome shotgun (WGS) entry which is preliminary data.</text>
</comment>
<evidence type="ECO:0000313" key="3">
    <source>
        <dbReference type="Proteomes" id="UP000480943"/>
    </source>
</evidence>
<evidence type="ECO:0000256" key="1">
    <source>
        <dbReference type="SAM" id="SignalP"/>
    </source>
</evidence>
<dbReference type="Proteomes" id="UP000480943">
    <property type="component" value="Unassembled WGS sequence"/>
</dbReference>
<sequence length="325" mass="36758">MKKIKTCYRWLLCLCLLFVSQIQAQATYPAPNTMSVEDAYQLGDLLVDQYKIKQGQPYLKYAADKGNAKAALAYSRSLSTNVMVLGPQEHEYAVKAAKLGNEDAMLTLSLSRNIFGDREAFRSALLNKLREKAAQGDADAMRKLSILYFGTSKEVDWKKKAAEHGNATAQHELARYYEVGKGWFFIPGKREKEVKRLYKASAEQGNFRGMEGYASILLREGKKEKALEIWKKMANTGDAGSIIFLAAGYLNATPRITYPEKDEVLGAAYSKIYLDSMGTDKKQSLYEIYKEDYLEAMSHLSEAQKEQVNDFAKEFLKTHTVRVLR</sequence>
<dbReference type="Gene3D" id="1.25.40.10">
    <property type="entry name" value="Tetratricopeptide repeat domain"/>
    <property type="match status" value="1"/>
</dbReference>
<gene>
    <name evidence="2" type="ORF">F6450_16895</name>
</gene>
<dbReference type="InterPro" id="IPR011990">
    <property type="entry name" value="TPR-like_helical_dom_sf"/>
</dbReference>
<proteinExistence type="predicted"/>
<dbReference type="RefSeq" id="WP_112162991.1">
    <property type="nucleotide sequence ID" value="NZ_JABXYE010000066.1"/>
</dbReference>
<feature type="chain" id="PRO_5042237880" evidence="1">
    <location>
        <begin position="25"/>
        <end position="325"/>
    </location>
</feature>
<name>A0AAD3ZUC1_PHODD</name>
<dbReference type="EMBL" id="VZUQ01000082">
    <property type="protein sequence ID" value="KAB1177392.1"/>
    <property type="molecule type" value="Genomic_DNA"/>
</dbReference>
<organism evidence="2 3">
    <name type="scientific">Photobacterium damselae subsp. damselae</name>
    <name type="common">Listonella damsela</name>
    <dbReference type="NCBI Taxonomy" id="85581"/>
    <lineage>
        <taxon>Bacteria</taxon>
        <taxon>Pseudomonadati</taxon>
        <taxon>Pseudomonadota</taxon>
        <taxon>Gammaproteobacteria</taxon>
        <taxon>Vibrionales</taxon>
        <taxon>Vibrionaceae</taxon>
        <taxon>Photobacterium</taxon>
    </lineage>
</organism>
<dbReference type="SUPFAM" id="SSF81901">
    <property type="entry name" value="HCP-like"/>
    <property type="match status" value="1"/>
</dbReference>
<reference evidence="2 3" key="1">
    <citation type="submission" date="2019-09" db="EMBL/GenBank/DDBJ databases">
        <title>Photobacterium damselae subsp. damselae CDC-2227-81, a human clinical isolate.</title>
        <authorList>
            <person name="Osorio C.R."/>
        </authorList>
    </citation>
    <scope>NUCLEOTIDE SEQUENCE [LARGE SCALE GENOMIC DNA]</scope>
    <source>
        <strain evidence="2 3">CDC-2227-81</strain>
    </source>
</reference>
<feature type="signal peptide" evidence="1">
    <location>
        <begin position="1"/>
        <end position="24"/>
    </location>
</feature>
<dbReference type="AlphaFoldDB" id="A0AAD3ZUC1"/>
<protein>
    <submittedName>
        <fullName evidence="2">Sel1 repeat family protein</fullName>
    </submittedName>
</protein>